<evidence type="ECO:0000259" key="2">
    <source>
        <dbReference type="Pfam" id="PF00098"/>
    </source>
</evidence>
<keyword evidence="4" id="KW-1185">Reference proteome</keyword>
<feature type="non-terminal residue" evidence="3">
    <location>
        <position position="1"/>
    </location>
</feature>
<dbReference type="SUPFAM" id="SSF57756">
    <property type="entry name" value="Retrovirus zinc finger-like domains"/>
    <property type="match status" value="1"/>
</dbReference>
<dbReference type="GO" id="GO:0008270">
    <property type="term" value="F:zinc ion binding"/>
    <property type="evidence" value="ECO:0007669"/>
    <property type="project" value="InterPro"/>
</dbReference>
<proteinExistence type="predicted"/>
<dbReference type="Pfam" id="PF00098">
    <property type="entry name" value="zf-CCHC"/>
    <property type="match status" value="1"/>
</dbReference>
<accession>A0A151WGM2</accession>
<dbReference type="Proteomes" id="UP000075809">
    <property type="component" value="Unassembled WGS sequence"/>
</dbReference>
<gene>
    <name evidence="3" type="ORF">ALC60_13978</name>
</gene>
<feature type="domain" description="CCHC-type" evidence="2">
    <location>
        <begin position="132"/>
        <end position="144"/>
    </location>
</feature>
<organism evidence="3 4">
    <name type="scientific">Mycetomoellerius zeteki</name>
    <dbReference type="NCBI Taxonomy" id="64791"/>
    <lineage>
        <taxon>Eukaryota</taxon>
        <taxon>Metazoa</taxon>
        <taxon>Ecdysozoa</taxon>
        <taxon>Arthropoda</taxon>
        <taxon>Hexapoda</taxon>
        <taxon>Insecta</taxon>
        <taxon>Pterygota</taxon>
        <taxon>Neoptera</taxon>
        <taxon>Endopterygota</taxon>
        <taxon>Hymenoptera</taxon>
        <taxon>Apocrita</taxon>
        <taxon>Aculeata</taxon>
        <taxon>Formicoidea</taxon>
        <taxon>Formicidae</taxon>
        <taxon>Myrmicinae</taxon>
        <taxon>Mycetomoellerius</taxon>
    </lineage>
</organism>
<dbReference type="InterPro" id="IPR036875">
    <property type="entry name" value="Znf_CCHC_sf"/>
</dbReference>
<dbReference type="Gene3D" id="4.10.60.10">
    <property type="entry name" value="Zinc finger, CCHC-type"/>
    <property type="match status" value="1"/>
</dbReference>
<dbReference type="AlphaFoldDB" id="A0A151WGM2"/>
<sequence>DLTEQLNYAHRNMLPRVQIALRRDEFHDFATSELLASRIEVSCKAATNYRVPPAPEKSLFPELTYGSPRKASRGSKTGATGLSAPVVTGNQKVASRGRVSAVASGPSTATVPGTSAVSATTPVRPASAVKYWNCEEIGHIARECGERRRTYCFRCGRPDVTVKACPTCSGNAEESR</sequence>
<evidence type="ECO:0000313" key="3">
    <source>
        <dbReference type="EMBL" id="KYQ47003.1"/>
    </source>
</evidence>
<dbReference type="GO" id="GO:0003676">
    <property type="term" value="F:nucleic acid binding"/>
    <property type="evidence" value="ECO:0007669"/>
    <property type="project" value="InterPro"/>
</dbReference>
<protein>
    <submittedName>
        <fullName evidence="3">Gag-Pol polyprotein</fullName>
    </submittedName>
</protein>
<feature type="region of interest" description="Disordered" evidence="1">
    <location>
        <begin position="60"/>
        <end position="84"/>
    </location>
</feature>
<dbReference type="EMBL" id="KQ983155">
    <property type="protein sequence ID" value="KYQ47003.1"/>
    <property type="molecule type" value="Genomic_DNA"/>
</dbReference>
<evidence type="ECO:0000256" key="1">
    <source>
        <dbReference type="SAM" id="MobiDB-lite"/>
    </source>
</evidence>
<dbReference type="InterPro" id="IPR001878">
    <property type="entry name" value="Znf_CCHC"/>
</dbReference>
<dbReference type="STRING" id="64791.A0A151WGM2"/>
<evidence type="ECO:0000313" key="4">
    <source>
        <dbReference type="Proteomes" id="UP000075809"/>
    </source>
</evidence>
<reference evidence="3 4" key="1">
    <citation type="submission" date="2015-09" db="EMBL/GenBank/DDBJ databases">
        <title>Trachymyrmex zeteki WGS genome.</title>
        <authorList>
            <person name="Nygaard S."/>
            <person name="Hu H."/>
            <person name="Boomsma J."/>
            <person name="Zhang G."/>
        </authorList>
    </citation>
    <scope>NUCLEOTIDE SEQUENCE [LARGE SCALE GENOMIC DNA]</scope>
    <source>
        <strain evidence="3">Tzet28-1</strain>
        <tissue evidence="3">Whole body</tissue>
    </source>
</reference>
<name>A0A151WGM2_9HYME</name>